<evidence type="ECO:0000313" key="2">
    <source>
        <dbReference type="Proteomes" id="UP000251431"/>
    </source>
</evidence>
<name>A0A2X0XLN9_9BACI</name>
<protein>
    <submittedName>
        <fullName evidence="1">Phage structural protein, truncation</fullName>
    </submittedName>
</protein>
<dbReference type="AlphaFoldDB" id="A0A2X0XLN9"/>
<reference evidence="1 2" key="1">
    <citation type="submission" date="2018-06" db="EMBL/GenBank/DDBJ databases">
        <authorList>
            <consortium name="Pathogen Informatics"/>
            <person name="Doyle S."/>
        </authorList>
    </citation>
    <scope>NUCLEOTIDE SEQUENCE [LARGE SCALE GENOMIC DNA]</scope>
    <source>
        <strain evidence="1 2">NCTC7582</strain>
    </source>
</reference>
<dbReference type="RefSeq" id="WP_112117013.1">
    <property type="nucleotide sequence ID" value="NZ_UAQE01000001.1"/>
</dbReference>
<accession>A0A2X0XLN9</accession>
<dbReference type="Proteomes" id="UP000251431">
    <property type="component" value="Unassembled WGS sequence"/>
</dbReference>
<sequence>MAEHFSFFDPVLQSDGTFDREYNAQQFTNYFKTLVTTGILKGERNSLKLTATGTNMQTRIDTGVAYILGRYYENDSTRDLTHDTESLGVSRIDRVVIRMDLNTEARYVKSFIKKGVPSTNPVPPTLTQTQNIYEISLAQVRVVGGQTFIATDAVIDERGTSVVCPWAGSNILPSFDDNALAEHINNHGIHVTPSDKGNWNAMLRAVTVGGSSEDANNPVASTILTSGIAKGAPDSGYWYIITFTYGGGGTSNIGQIAIAYLNNGSRGSDMRTRYRFGGEWSAWSPSIQELFTSVSNGKSLVANAITQKGVPTSATAEFATMANNIKNIKTGKKFAEGSTYSVTNRPGYAASFIKITGLDFRPSIVIAKAPQFGGNSYFGVYAEFSTVTNNLKIYKGIANTLYDSSASGWDGSSFWLQTDDNGNILYEYEAYE</sequence>
<evidence type="ECO:0000313" key="1">
    <source>
        <dbReference type="EMBL" id="SPT98433.1"/>
    </source>
</evidence>
<proteinExistence type="predicted"/>
<dbReference type="EMBL" id="UAQE01000001">
    <property type="protein sequence ID" value="SPT98433.1"/>
    <property type="molecule type" value="Genomic_DNA"/>
</dbReference>
<organism evidence="1 2">
    <name type="scientific">Lysinibacillus capsici</name>
    <dbReference type="NCBI Taxonomy" id="2115968"/>
    <lineage>
        <taxon>Bacteria</taxon>
        <taxon>Bacillati</taxon>
        <taxon>Bacillota</taxon>
        <taxon>Bacilli</taxon>
        <taxon>Bacillales</taxon>
        <taxon>Bacillaceae</taxon>
        <taxon>Lysinibacillus</taxon>
    </lineage>
</organism>
<dbReference type="CDD" id="cd19958">
    <property type="entry name" value="pyocin_knob"/>
    <property type="match status" value="1"/>
</dbReference>
<gene>
    <name evidence="1" type="ORF">NCTC7582_01658</name>
</gene>